<dbReference type="EC" id="3.1.3.16" evidence="1"/>
<dbReference type="EMBL" id="NQVE01000200">
    <property type="protein sequence ID" value="RAL39587.1"/>
    <property type="molecule type" value="Genomic_DNA"/>
</dbReference>
<evidence type="ECO:0000313" key="3">
    <source>
        <dbReference type="EMBL" id="RAL39587.1"/>
    </source>
</evidence>
<organism evidence="3 4">
    <name type="scientific">Cuscuta australis</name>
    <dbReference type="NCBI Taxonomy" id="267555"/>
    <lineage>
        <taxon>Eukaryota</taxon>
        <taxon>Viridiplantae</taxon>
        <taxon>Streptophyta</taxon>
        <taxon>Embryophyta</taxon>
        <taxon>Tracheophyta</taxon>
        <taxon>Spermatophyta</taxon>
        <taxon>Magnoliopsida</taxon>
        <taxon>eudicotyledons</taxon>
        <taxon>Gunneridae</taxon>
        <taxon>Pentapetalae</taxon>
        <taxon>asterids</taxon>
        <taxon>lamiids</taxon>
        <taxon>Solanales</taxon>
        <taxon>Convolvulaceae</taxon>
        <taxon>Cuscuteae</taxon>
        <taxon>Cuscuta</taxon>
        <taxon>Cuscuta subgen. Grammica</taxon>
        <taxon>Cuscuta sect. Cleistogrammica</taxon>
    </lineage>
</organism>
<keyword evidence="1" id="KW-0464">Manganese</keyword>
<keyword evidence="1" id="KW-0460">Magnesium</keyword>
<evidence type="ECO:0000256" key="1">
    <source>
        <dbReference type="RuleBase" id="RU366020"/>
    </source>
</evidence>
<dbReference type="GO" id="GO:0046872">
    <property type="term" value="F:metal ion binding"/>
    <property type="evidence" value="ECO:0007669"/>
    <property type="project" value="UniProtKB-UniRule"/>
</dbReference>
<keyword evidence="1" id="KW-0479">Metal-binding</keyword>
<feature type="domain" description="PPM-type phosphatase" evidence="2">
    <location>
        <begin position="223"/>
        <end position="460"/>
    </location>
</feature>
<comment type="caution">
    <text evidence="3">The sequence shown here is derived from an EMBL/GenBank/DDBJ whole genome shotgun (WGS) entry which is preliminary data.</text>
</comment>
<dbReference type="PANTHER" id="PTHR12320:SF1">
    <property type="entry name" value="PROTEIN PHOSPHATASE PTC7 HOMOLOG"/>
    <property type="match status" value="1"/>
</dbReference>
<proteinExistence type="inferred from homology"/>
<dbReference type="SMART" id="SM00332">
    <property type="entry name" value="PP2Cc"/>
    <property type="match status" value="1"/>
</dbReference>
<comment type="similarity">
    <text evidence="1">Belongs to the PP2C family.</text>
</comment>
<comment type="catalytic activity">
    <reaction evidence="1">
        <text>O-phospho-L-threonyl-[protein] + H2O = L-threonyl-[protein] + phosphate</text>
        <dbReference type="Rhea" id="RHEA:47004"/>
        <dbReference type="Rhea" id="RHEA-COMP:11060"/>
        <dbReference type="Rhea" id="RHEA-COMP:11605"/>
        <dbReference type="ChEBI" id="CHEBI:15377"/>
        <dbReference type="ChEBI" id="CHEBI:30013"/>
        <dbReference type="ChEBI" id="CHEBI:43474"/>
        <dbReference type="ChEBI" id="CHEBI:61977"/>
        <dbReference type="EC" id="3.1.3.16"/>
    </reaction>
</comment>
<name>A0A328D1E6_9ASTE</name>
<comment type="cofactor">
    <cofactor evidence="1">
        <name>Mg(2+)</name>
        <dbReference type="ChEBI" id="CHEBI:18420"/>
    </cofactor>
</comment>
<comment type="catalytic activity">
    <reaction evidence="1">
        <text>O-phospho-L-seryl-[protein] + H2O = L-seryl-[protein] + phosphate</text>
        <dbReference type="Rhea" id="RHEA:20629"/>
        <dbReference type="Rhea" id="RHEA-COMP:9863"/>
        <dbReference type="Rhea" id="RHEA-COMP:11604"/>
        <dbReference type="ChEBI" id="CHEBI:15377"/>
        <dbReference type="ChEBI" id="CHEBI:29999"/>
        <dbReference type="ChEBI" id="CHEBI:43474"/>
        <dbReference type="ChEBI" id="CHEBI:83421"/>
        <dbReference type="EC" id="3.1.3.16"/>
    </reaction>
</comment>
<evidence type="ECO:0000259" key="2">
    <source>
        <dbReference type="PROSITE" id="PS51746"/>
    </source>
</evidence>
<dbReference type="InterPro" id="IPR036457">
    <property type="entry name" value="PPM-type-like_dom_sf"/>
</dbReference>
<dbReference type="Gene3D" id="3.60.40.10">
    <property type="entry name" value="PPM-type phosphatase domain"/>
    <property type="match status" value="2"/>
</dbReference>
<protein>
    <recommendedName>
        <fullName evidence="1">Protein phosphatase</fullName>
        <ecNumber evidence="1">3.1.3.16</ecNumber>
    </recommendedName>
</protein>
<dbReference type="PANTHER" id="PTHR12320">
    <property type="entry name" value="PROTEIN PHOSPHATASE 2C"/>
    <property type="match status" value="1"/>
</dbReference>
<dbReference type="Proteomes" id="UP000249390">
    <property type="component" value="Unassembled WGS sequence"/>
</dbReference>
<gene>
    <name evidence="3" type="ORF">DM860_003120</name>
</gene>
<dbReference type="InterPro" id="IPR001932">
    <property type="entry name" value="PPM-type_phosphatase-like_dom"/>
</dbReference>
<comment type="cofactor">
    <cofactor evidence="1">
        <name>Mn(2+)</name>
        <dbReference type="ChEBI" id="CHEBI:29035"/>
    </cofactor>
</comment>
<dbReference type="PROSITE" id="PS51746">
    <property type="entry name" value="PPM_2"/>
    <property type="match status" value="1"/>
</dbReference>
<keyword evidence="1" id="KW-0378">Hydrolase</keyword>
<sequence>MADLLSNSALFFNSKPFLPLPALPRTIQAGSCSSNCRRRTRKLPQISFFCRPDSQLVVEIISTHEHDDGSFLFQFGDPSELAEEGLLVESKVEKVDSRKDMEDSNVVDGDWDKDEEHEEMLKRVERNDGFLTYPANVSNLSDSVVDMSERSNSHLHIDRGMEADEPLFEKSGDHLAHSDDQTTQFSGNPSPNLLLEVELTEDVDWTEPDNSIDATQMPEFVLSSGAALLPHPAKAFTGGEDAYFVTNQNWLGLADGIGQWSLEGTVPGVYSRELMRYCEKAVLQNLGTDPKAVLELSIQKVESPGSSTALIAHFDGRVLHVANIGDSGFMIIRNGVVYKMSDPMLHEFNFPILIGRDCDPSGIVQEYKSELEEGDVVVTATDGLFDNLYPQEITSIVASSLEANKTPQQIAEALGTRAQEVGGAGSGRKRSPFCDAAEAAGYIGQTGGRRDSVSVIVCLVQHPY</sequence>
<keyword evidence="4" id="KW-1185">Reference proteome</keyword>
<dbReference type="SMART" id="SM00331">
    <property type="entry name" value="PP2C_SIG"/>
    <property type="match status" value="1"/>
</dbReference>
<dbReference type="AlphaFoldDB" id="A0A328D1E6"/>
<dbReference type="InterPro" id="IPR039123">
    <property type="entry name" value="PPTC7"/>
</dbReference>
<dbReference type="GO" id="GO:0009507">
    <property type="term" value="C:chloroplast"/>
    <property type="evidence" value="ECO:0007669"/>
    <property type="project" value="TreeGrafter"/>
</dbReference>
<evidence type="ECO:0000313" key="4">
    <source>
        <dbReference type="Proteomes" id="UP000249390"/>
    </source>
</evidence>
<dbReference type="Pfam" id="PF13672">
    <property type="entry name" value="PP2C_2"/>
    <property type="match status" value="1"/>
</dbReference>
<reference evidence="3 4" key="1">
    <citation type="submission" date="2018-06" db="EMBL/GenBank/DDBJ databases">
        <title>The Genome of Cuscuta australis (Dodder) Provides Insight into the Evolution of Plant Parasitism.</title>
        <authorList>
            <person name="Liu H."/>
        </authorList>
    </citation>
    <scope>NUCLEOTIDE SEQUENCE [LARGE SCALE GENOMIC DNA]</scope>
    <source>
        <strain evidence="4">cv. Yunnan</strain>
        <tissue evidence="3">Vines</tissue>
    </source>
</reference>
<dbReference type="GO" id="GO:0004722">
    <property type="term" value="F:protein serine/threonine phosphatase activity"/>
    <property type="evidence" value="ECO:0007669"/>
    <property type="project" value="UniProtKB-EC"/>
</dbReference>
<accession>A0A328D1E6</accession>
<keyword evidence="1" id="KW-0904">Protein phosphatase</keyword>
<dbReference type="SUPFAM" id="SSF81606">
    <property type="entry name" value="PP2C-like"/>
    <property type="match status" value="1"/>
</dbReference>